<organism evidence="9 10">
    <name type="scientific">Actinophytocola oryzae</name>
    <dbReference type="NCBI Taxonomy" id="502181"/>
    <lineage>
        <taxon>Bacteria</taxon>
        <taxon>Bacillati</taxon>
        <taxon>Actinomycetota</taxon>
        <taxon>Actinomycetes</taxon>
        <taxon>Pseudonocardiales</taxon>
        <taxon>Pseudonocardiaceae</taxon>
    </lineage>
</organism>
<dbReference type="EMBL" id="SOCP01000016">
    <property type="protein sequence ID" value="TDV43078.1"/>
    <property type="molecule type" value="Genomic_DNA"/>
</dbReference>
<dbReference type="Pfam" id="PF08281">
    <property type="entry name" value="Sigma70_r4_2"/>
    <property type="match status" value="1"/>
</dbReference>
<dbReference type="PANTHER" id="PTHR43133:SF46">
    <property type="entry name" value="RNA POLYMERASE SIGMA-70 FACTOR ECF SUBFAMILY"/>
    <property type="match status" value="1"/>
</dbReference>
<dbReference type="InterPro" id="IPR036388">
    <property type="entry name" value="WH-like_DNA-bd_sf"/>
</dbReference>
<dbReference type="GO" id="GO:0006950">
    <property type="term" value="P:response to stress"/>
    <property type="evidence" value="ECO:0007669"/>
    <property type="project" value="UniProtKB-ARBA"/>
</dbReference>
<dbReference type="SUPFAM" id="SSF88659">
    <property type="entry name" value="Sigma3 and sigma4 domains of RNA polymerase sigma factors"/>
    <property type="match status" value="1"/>
</dbReference>
<evidence type="ECO:0000313" key="9">
    <source>
        <dbReference type="EMBL" id="TDV43078.1"/>
    </source>
</evidence>
<dbReference type="Gene3D" id="1.10.10.10">
    <property type="entry name" value="Winged helix-like DNA-binding domain superfamily/Winged helix DNA-binding domain"/>
    <property type="match status" value="1"/>
</dbReference>
<dbReference type="PANTHER" id="PTHR43133">
    <property type="entry name" value="RNA POLYMERASE ECF-TYPE SIGMA FACTO"/>
    <property type="match status" value="1"/>
</dbReference>
<feature type="domain" description="RNA polymerase sigma factor 70 region 4 type 2" evidence="8">
    <location>
        <begin position="123"/>
        <end position="174"/>
    </location>
</feature>
<comment type="caution">
    <text evidence="9">The sequence shown here is derived from an EMBL/GenBank/DDBJ whole genome shotgun (WGS) entry which is preliminary data.</text>
</comment>
<keyword evidence="4 6" id="KW-0238">DNA-binding</keyword>
<dbReference type="InterPro" id="IPR013325">
    <property type="entry name" value="RNA_pol_sigma_r2"/>
</dbReference>
<dbReference type="AlphaFoldDB" id="A0A4R7V1A9"/>
<dbReference type="RefSeq" id="WP_133906994.1">
    <property type="nucleotide sequence ID" value="NZ_SOCP01000016.1"/>
</dbReference>
<dbReference type="GO" id="GO:0016987">
    <property type="term" value="F:sigma factor activity"/>
    <property type="evidence" value="ECO:0007669"/>
    <property type="project" value="UniProtKB-KW"/>
</dbReference>
<name>A0A4R7V1A9_9PSEU</name>
<dbReference type="Proteomes" id="UP000294927">
    <property type="component" value="Unassembled WGS sequence"/>
</dbReference>
<keyword evidence="5 6" id="KW-0804">Transcription</keyword>
<protein>
    <recommendedName>
        <fullName evidence="6">RNA polymerase sigma factor</fullName>
    </recommendedName>
</protein>
<dbReference type="InterPro" id="IPR039425">
    <property type="entry name" value="RNA_pol_sigma-70-like"/>
</dbReference>
<evidence type="ECO:0000259" key="7">
    <source>
        <dbReference type="Pfam" id="PF04542"/>
    </source>
</evidence>
<dbReference type="InterPro" id="IPR007627">
    <property type="entry name" value="RNA_pol_sigma70_r2"/>
</dbReference>
<dbReference type="Gene3D" id="1.10.1740.10">
    <property type="match status" value="1"/>
</dbReference>
<dbReference type="GO" id="GO:0006352">
    <property type="term" value="P:DNA-templated transcription initiation"/>
    <property type="evidence" value="ECO:0007669"/>
    <property type="project" value="InterPro"/>
</dbReference>
<evidence type="ECO:0000256" key="2">
    <source>
        <dbReference type="ARBA" id="ARBA00023015"/>
    </source>
</evidence>
<evidence type="ECO:0000256" key="4">
    <source>
        <dbReference type="ARBA" id="ARBA00023125"/>
    </source>
</evidence>
<evidence type="ECO:0000256" key="3">
    <source>
        <dbReference type="ARBA" id="ARBA00023082"/>
    </source>
</evidence>
<feature type="domain" description="RNA polymerase sigma-70 region 2" evidence="7">
    <location>
        <begin position="29"/>
        <end position="95"/>
    </location>
</feature>
<keyword evidence="10" id="KW-1185">Reference proteome</keyword>
<evidence type="ECO:0000256" key="1">
    <source>
        <dbReference type="ARBA" id="ARBA00010641"/>
    </source>
</evidence>
<keyword evidence="2 6" id="KW-0805">Transcription regulation</keyword>
<dbReference type="GO" id="GO:0003677">
    <property type="term" value="F:DNA binding"/>
    <property type="evidence" value="ECO:0007669"/>
    <property type="project" value="UniProtKB-KW"/>
</dbReference>
<evidence type="ECO:0000256" key="6">
    <source>
        <dbReference type="RuleBase" id="RU000716"/>
    </source>
</evidence>
<dbReference type="InterPro" id="IPR013324">
    <property type="entry name" value="RNA_pol_sigma_r3/r4-like"/>
</dbReference>
<evidence type="ECO:0000259" key="8">
    <source>
        <dbReference type="Pfam" id="PF08281"/>
    </source>
</evidence>
<dbReference type="InterPro" id="IPR013249">
    <property type="entry name" value="RNA_pol_sigma70_r4_t2"/>
</dbReference>
<dbReference type="InterPro" id="IPR000838">
    <property type="entry name" value="RNA_pol_sigma70_ECF_CS"/>
</dbReference>
<evidence type="ECO:0000256" key="5">
    <source>
        <dbReference type="ARBA" id="ARBA00023163"/>
    </source>
</evidence>
<dbReference type="Pfam" id="PF04542">
    <property type="entry name" value="Sigma70_r2"/>
    <property type="match status" value="1"/>
</dbReference>
<keyword evidence="3 6" id="KW-0731">Sigma factor</keyword>
<sequence>MLTGPPDPREDAQLLAAITDGDRAAFAELYRRHLPWLLVRLGRRCSSPEIVDEVVQDTFVAVWRSAGRWDRRGEVAAWIWGIGIRRLVDALRRSRPPVDELTRFAGVENSAEEHVLLAVQYGDLGAALTSLSPELRAVVQATVLDGLTTREAARLLGIPPGTVKTRMMRARALLRERLA</sequence>
<dbReference type="SUPFAM" id="SSF88946">
    <property type="entry name" value="Sigma2 domain of RNA polymerase sigma factors"/>
    <property type="match status" value="1"/>
</dbReference>
<gene>
    <name evidence="9" type="ORF">CLV71_11612</name>
</gene>
<accession>A0A4R7V1A9</accession>
<dbReference type="InterPro" id="IPR014284">
    <property type="entry name" value="RNA_pol_sigma-70_dom"/>
</dbReference>
<dbReference type="CDD" id="cd06171">
    <property type="entry name" value="Sigma70_r4"/>
    <property type="match status" value="1"/>
</dbReference>
<evidence type="ECO:0000313" key="10">
    <source>
        <dbReference type="Proteomes" id="UP000294927"/>
    </source>
</evidence>
<dbReference type="OrthoDB" id="3698333at2"/>
<dbReference type="NCBIfam" id="TIGR02937">
    <property type="entry name" value="sigma70-ECF"/>
    <property type="match status" value="1"/>
</dbReference>
<comment type="similarity">
    <text evidence="1 6">Belongs to the sigma-70 factor family. ECF subfamily.</text>
</comment>
<reference evidence="9 10" key="1">
    <citation type="submission" date="2019-03" db="EMBL/GenBank/DDBJ databases">
        <title>Genomic Encyclopedia of Archaeal and Bacterial Type Strains, Phase II (KMG-II): from individual species to whole genera.</title>
        <authorList>
            <person name="Goeker M."/>
        </authorList>
    </citation>
    <scope>NUCLEOTIDE SEQUENCE [LARGE SCALE GENOMIC DNA]</scope>
    <source>
        <strain evidence="9 10">DSM 45499</strain>
    </source>
</reference>
<dbReference type="PROSITE" id="PS01063">
    <property type="entry name" value="SIGMA70_ECF"/>
    <property type="match status" value="1"/>
</dbReference>
<proteinExistence type="inferred from homology"/>